<proteinExistence type="predicted"/>
<dbReference type="Proteomes" id="UP000298030">
    <property type="component" value="Unassembled WGS sequence"/>
</dbReference>
<feature type="transmembrane region" description="Helical" evidence="2">
    <location>
        <begin position="20"/>
        <end position="37"/>
    </location>
</feature>
<keyword evidence="2" id="KW-0472">Membrane</keyword>
<dbReference type="EMBL" id="QPFP01000031">
    <property type="protein sequence ID" value="TEB28641.1"/>
    <property type="molecule type" value="Genomic_DNA"/>
</dbReference>
<evidence type="ECO:0000313" key="5">
    <source>
        <dbReference type="Proteomes" id="UP000298030"/>
    </source>
</evidence>
<protein>
    <recommendedName>
        <fullName evidence="3">DUF6533 domain-containing protein</fullName>
    </recommendedName>
</protein>
<evidence type="ECO:0000256" key="2">
    <source>
        <dbReference type="SAM" id="Phobius"/>
    </source>
</evidence>
<feature type="region of interest" description="Disordered" evidence="1">
    <location>
        <begin position="304"/>
        <end position="335"/>
    </location>
</feature>
<accession>A0A4Y7T3P9</accession>
<keyword evidence="2" id="KW-1133">Transmembrane helix</keyword>
<feature type="transmembrane region" description="Helical" evidence="2">
    <location>
        <begin position="96"/>
        <end position="119"/>
    </location>
</feature>
<evidence type="ECO:0000259" key="3">
    <source>
        <dbReference type="Pfam" id="PF20151"/>
    </source>
</evidence>
<feature type="transmembrane region" description="Helical" evidence="2">
    <location>
        <begin position="190"/>
        <end position="209"/>
    </location>
</feature>
<dbReference type="InterPro" id="IPR045340">
    <property type="entry name" value="DUF6533"/>
</dbReference>
<name>A0A4Y7T3P9_COPMI</name>
<feature type="transmembrane region" description="Helical" evidence="2">
    <location>
        <begin position="126"/>
        <end position="149"/>
    </location>
</feature>
<reference evidence="4 5" key="1">
    <citation type="journal article" date="2019" name="Nat. Ecol. Evol.">
        <title>Megaphylogeny resolves global patterns of mushroom evolution.</title>
        <authorList>
            <person name="Varga T."/>
            <person name="Krizsan K."/>
            <person name="Foldi C."/>
            <person name="Dima B."/>
            <person name="Sanchez-Garcia M."/>
            <person name="Sanchez-Ramirez S."/>
            <person name="Szollosi G.J."/>
            <person name="Szarkandi J.G."/>
            <person name="Papp V."/>
            <person name="Albert L."/>
            <person name="Andreopoulos W."/>
            <person name="Angelini C."/>
            <person name="Antonin V."/>
            <person name="Barry K.W."/>
            <person name="Bougher N.L."/>
            <person name="Buchanan P."/>
            <person name="Buyck B."/>
            <person name="Bense V."/>
            <person name="Catcheside P."/>
            <person name="Chovatia M."/>
            <person name="Cooper J."/>
            <person name="Damon W."/>
            <person name="Desjardin D."/>
            <person name="Finy P."/>
            <person name="Geml J."/>
            <person name="Haridas S."/>
            <person name="Hughes K."/>
            <person name="Justo A."/>
            <person name="Karasinski D."/>
            <person name="Kautmanova I."/>
            <person name="Kiss B."/>
            <person name="Kocsube S."/>
            <person name="Kotiranta H."/>
            <person name="LaButti K.M."/>
            <person name="Lechner B.E."/>
            <person name="Liimatainen K."/>
            <person name="Lipzen A."/>
            <person name="Lukacs Z."/>
            <person name="Mihaltcheva S."/>
            <person name="Morgado L.N."/>
            <person name="Niskanen T."/>
            <person name="Noordeloos M.E."/>
            <person name="Ohm R.A."/>
            <person name="Ortiz-Santana B."/>
            <person name="Ovrebo C."/>
            <person name="Racz N."/>
            <person name="Riley R."/>
            <person name="Savchenko A."/>
            <person name="Shiryaev A."/>
            <person name="Soop K."/>
            <person name="Spirin V."/>
            <person name="Szebenyi C."/>
            <person name="Tomsovsky M."/>
            <person name="Tulloss R.E."/>
            <person name="Uehling J."/>
            <person name="Grigoriev I.V."/>
            <person name="Vagvolgyi C."/>
            <person name="Papp T."/>
            <person name="Martin F.M."/>
            <person name="Miettinen O."/>
            <person name="Hibbett D.S."/>
            <person name="Nagy L.G."/>
        </authorList>
    </citation>
    <scope>NUCLEOTIDE SEQUENCE [LARGE SCALE GENOMIC DNA]</scope>
    <source>
        <strain evidence="4 5">FP101781</strain>
    </source>
</reference>
<dbReference type="Pfam" id="PF20151">
    <property type="entry name" value="DUF6533"/>
    <property type="match status" value="1"/>
</dbReference>
<evidence type="ECO:0000313" key="4">
    <source>
        <dbReference type="EMBL" id="TEB28641.1"/>
    </source>
</evidence>
<evidence type="ECO:0000256" key="1">
    <source>
        <dbReference type="SAM" id="MobiDB-lite"/>
    </source>
</evidence>
<gene>
    <name evidence="4" type="ORF">FA13DRAFT_1793808</name>
</gene>
<sequence>MSLSATQIQALADTVTIWRMQEYIYIAFYCFYVYYVLTTIDEEVSVILPQKWNRGKMLYMIIRHAEVLYIAVQLTAEYRNYFSIPLASCKVMLFMYKFLDLLVTTTCDFSLGLCLSALLQGRKLSVMVTLSLSCALPIVDAIFILVAIVQFRPEPIYGLPAELGYPCPYASPAQWAEQTIAYVGREIRGYLTLCTTILLFGLGALTLVVRYKGQGGRLLRVLRRDGGIHYMSLLVLRLLNAIVYTPAVISMPNLDSNPVFHFLNAATDVVIPILAQRLLINMRKIDYMGSQPIASKLLFAPPGPGTDEYEENPPKSFASYRESSNFSKKGATSCA</sequence>
<feature type="transmembrane region" description="Helical" evidence="2">
    <location>
        <begin position="261"/>
        <end position="280"/>
    </location>
</feature>
<feature type="domain" description="DUF6533" evidence="3">
    <location>
        <begin position="23"/>
        <end position="64"/>
    </location>
</feature>
<dbReference type="AlphaFoldDB" id="A0A4Y7T3P9"/>
<keyword evidence="2" id="KW-0812">Transmembrane</keyword>
<feature type="transmembrane region" description="Helical" evidence="2">
    <location>
        <begin position="230"/>
        <end position="249"/>
    </location>
</feature>
<keyword evidence="5" id="KW-1185">Reference proteome</keyword>
<organism evidence="4 5">
    <name type="scientific">Coprinellus micaceus</name>
    <name type="common">Glistening ink-cap mushroom</name>
    <name type="synonym">Coprinus micaceus</name>
    <dbReference type="NCBI Taxonomy" id="71717"/>
    <lineage>
        <taxon>Eukaryota</taxon>
        <taxon>Fungi</taxon>
        <taxon>Dikarya</taxon>
        <taxon>Basidiomycota</taxon>
        <taxon>Agaricomycotina</taxon>
        <taxon>Agaricomycetes</taxon>
        <taxon>Agaricomycetidae</taxon>
        <taxon>Agaricales</taxon>
        <taxon>Agaricineae</taxon>
        <taxon>Psathyrellaceae</taxon>
        <taxon>Coprinellus</taxon>
    </lineage>
</organism>
<comment type="caution">
    <text evidence="4">The sequence shown here is derived from an EMBL/GenBank/DDBJ whole genome shotgun (WGS) entry which is preliminary data.</text>
</comment>